<dbReference type="Proteomes" id="UP000030665">
    <property type="component" value="Unassembled WGS sequence"/>
</dbReference>
<protein>
    <submittedName>
        <fullName evidence="1">Glyco transf 8 domain containing protein</fullName>
    </submittedName>
</protein>
<dbReference type="Pfam" id="PF01501">
    <property type="entry name" value="Glyco_transf_8"/>
    <property type="match status" value="1"/>
</dbReference>
<evidence type="ECO:0000313" key="1">
    <source>
        <dbReference type="EMBL" id="CDW55640.1"/>
    </source>
</evidence>
<dbReference type="InterPro" id="IPR029044">
    <property type="entry name" value="Nucleotide-diphossugar_trans"/>
</dbReference>
<organism evidence="1 2">
    <name type="scientific">Trichuris trichiura</name>
    <name type="common">Whipworm</name>
    <name type="synonym">Trichocephalus trichiurus</name>
    <dbReference type="NCBI Taxonomy" id="36087"/>
    <lineage>
        <taxon>Eukaryota</taxon>
        <taxon>Metazoa</taxon>
        <taxon>Ecdysozoa</taxon>
        <taxon>Nematoda</taxon>
        <taxon>Enoplea</taxon>
        <taxon>Dorylaimia</taxon>
        <taxon>Trichinellida</taxon>
        <taxon>Trichuridae</taxon>
        <taxon>Trichuris</taxon>
    </lineage>
</organism>
<name>A0A077ZAE5_TRITR</name>
<dbReference type="GO" id="GO:0140560">
    <property type="term" value="F:xylosyl alpha-1,3-xylosyltransferase activity"/>
    <property type="evidence" value="ECO:0007669"/>
    <property type="project" value="TreeGrafter"/>
</dbReference>
<dbReference type="PANTHER" id="PTHR46612:SF1">
    <property type="entry name" value="XYLOSIDE XYLOSYLTRANSFERASE 1"/>
    <property type="match status" value="1"/>
</dbReference>
<dbReference type="GO" id="GO:0016266">
    <property type="term" value="P:protein O-linked glycosylation via N-acetyl-galactosamine"/>
    <property type="evidence" value="ECO:0007669"/>
    <property type="project" value="TreeGrafter"/>
</dbReference>
<dbReference type="STRING" id="36087.A0A077ZAE5"/>
<dbReference type="SUPFAM" id="SSF53448">
    <property type="entry name" value="Nucleotide-diphospho-sugar transferases"/>
    <property type="match status" value="1"/>
</dbReference>
<keyword evidence="2" id="KW-1185">Reference proteome</keyword>
<accession>A0A077ZAE5</accession>
<dbReference type="AlphaFoldDB" id="A0A077ZAE5"/>
<dbReference type="InterPro" id="IPR002495">
    <property type="entry name" value="Glyco_trans_8"/>
</dbReference>
<reference evidence="1" key="2">
    <citation type="submission" date="2014-03" db="EMBL/GenBank/DDBJ databases">
        <title>The whipworm genome and dual-species transcriptomics of an intimate host-pathogen interaction.</title>
        <authorList>
            <person name="Foth B.J."/>
            <person name="Tsai I.J."/>
            <person name="Reid A.J."/>
            <person name="Bancroft A.J."/>
            <person name="Nichol S."/>
            <person name="Tracey A."/>
            <person name="Holroyd N."/>
            <person name="Cotton J.A."/>
            <person name="Stanley E.J."/>
            <person name="Zarowiecki M."/>
            <person name="Liu J.Z."/>
            <person name="Huckvale T."/>
            <person name="Cooper P.J."/>
            <person name="Grencis R.K."/>
            <person name="Berriman M."/>
        </authorList>
    </citation>
    <scope>NUCLEOTIDE SEQUENCE [LARGE SCALE GENOMIC DNA]</scope>
</reference>
<reference evidence="1" key="1">
    <citation type="submission" date="2014-01" db="EMBL/GenBank/DDBJ databases">
        <authorList>
            <person name="Aslett M."/>
        </authorList>
    </citation>
    <scope>NUCLEOTIDE SEQUENCE</scope>
</reference>
<dbReference type="InterPro" id="IPR042465">
    <property type="entry name" value="XXLT1"/>
</dbReference>
<dbReference type="GO" id="GO:0005789">
    <property type="term" value="C:endoplasmic reticulum membrane"/>
    <property type="evidence" value="ECO:0007669"/>
    <property type="project" value="TreeGrafter"/>
</dbReference>
<evidence type="ECO:0000313" key="2">
    <source>
        <dbReference type="Proteomes" id="UP000030665"/>
    </source>
</evidence>
<sequence length="306" mass="35208">MASWAVELETSEQYGDPVGIMLTFYNGQNNPKLLNNFLKCVTSLMLHSSSFINLHVITDKFGKRFIQESVSAGLLNNSNFQVTFYDKEEIAARTSELLGAQFYKHFRRSERAQYGHDLYFTSIVSHKIFPNISRLIFLDVDLKFRADVKQLHNLFDQFNEEHIIGLALEQQPVYLNIFSTYRDANPSTHLGSPPPDGFSGFNSGVLLAHMDNMRNSLQYNSLLNVSTIDALAKKYAFKGHLGDQDFYTLIAAEHPQLFYRLPCAWNVQLCKWWLRVYGADIFDKYRKCDMDVKVYHGNCNSPIPDE</sequence>
<dbReference type="Gene3D" id="3.90.550.10">
    <property type="entry name" value="Spore Coat Polysaccharide Biosynthesis Protein SpsA, Chain A"/>
    <property type="match status" value="1"/>
</dbReference>
<dbReference type="PANTHER" id="PTHR46612">
    <property type="entry name" value="XYLOSIDE XYLOSYLTRANSFERASE 1"/>
    <property type="match status" value="1"/>
</dbReference>
<proteinExistence type="predicted"/>
<dbReference type="EMBL" id="HG805969">
    <property type="protein sequence ID" value="CDW55640.1"/>
    <property type="molecule type" value="Genomic_DNA"/>
</dbReference>
<dbReference type="OrthoDB" id="411524at2759"/>
<gene>
    <name evidence="1" type="ORF">TTRE_0000391301</name>
</gene>